<dbReference type="EMBL" id="PKPP01008766">
    <property type="protein sequence ID" value="PWA49825.1"/>
    <property type="molecule type" value="Genomic_DNA"/>
</dbReference>
<name>A0A2U1LLG2_ARTAN</name>
<sequence>MTRAHTLYDLVCHTAYQSVAWTIFFDDKPISPAPALVVVVEIAAEDTRWLDAQQEVACLMLASMTPELQKNLEDFNAYEMLKELKTTFLQQSEHELLETVKCGLSVKITYFGDLGFDREFQEGIKIHSSLSIYSSVFNNKRLVNIILLIIPITNPLTRLDSCCLSLC</sequence>
<evidence type="ECO:0000313" key="1">
    <source>
        <dbReference type="EMBL" id="PWA49825.1"/>
    </source>
</evidence>
<dbReference type="Proteomes" id="UP000245207">
    <property type="component" value="Unassembled WGS sequence"/>
</dbReference>
<keyword evidence="2" id="KW-1185">Reference proteome</keyword>
<proteinExistence type="predicted"/>
<protein>
    <submittedName>
        <fullName evidence="1">Uncharacterized protein</fullName>
    </submittedName>
</protein>
<comment type="caution">
    <text evidence="1">The sequence shown here is derived from an EMBL/GenBank/DDBJ whole genome shotgun (WGS) entry which is preliminary data.</text>
</comment>
<dbReference type="OrthoDB" id="1920930at2759"/>
<gene>
    <name evidence="1" type="ORF">CTI12_AA477460</name>
</gene>
<dbReference type="AlphaFoldDB" id="A0A2U1LLG2"/>
<organism evidence="1 2">
    <name type="scientific">Artemisia annua</name>
    <name type="common">Sweet wormwood</name>
    <dbReference type="NCBI Taxonomy" id="35608"/>
    <lineage>
        <taxon>Eukaryota</taxon>
        <taxon>Viridiplantae</taxon>
        <taxon>Streptophyta</taxon>
        <taxon>Embryophyta</taxon>
        <taxon>Tracheophyta</taxon>
        <taxon>Spermatophyta</taxon>
        <taxon>Magnoliopsida</taxon>
        <taxon>eudicotyledons</taxon>
        <taxon>Gunneridae</taxon>
        <taxon>Pentapetalae</taxon>
        <taxon>asterids</taxon>
        <taxon>campanulids</taxon>
        <taxon>Asterales</taxon>
        <taxon>Asteraceae</taxon>
        <taxon>Asteroideae</taxon>
        <taxon>Anthemideae</taxon>
        <taxon>Artemisiinae</taxon>
        <taxon>Artemisia</taxon>
    </lineage>
</organism>
<accession>A0A2U1LLG2</accession>
<evidence type="ECO:0000313" key="2">
    <source>
        <dbReference type="Proteomes" id="UP000245207"/>
    </source>
</evidence>
<reference evidence="1 2" key="1">
    <citation type="journal article" date="2018" name="Mol. Plant">
        <title>The genome of Artemisia annua provides insight into the evolution of Asteraceae family and artemisinin biosynthesis.</title>
        <authorList>
            <person name="Shen Q."/>
            <person name="Zhang L."/>
            <person name="Liao Z."/>
            <person name="Wang S."/>
            <person name="Yan T."/>
            <person name="Shi P."/>
            <person name="Liu M."/>
            <person name="Fu X."/>
            <person name="Pan Q."/>
            <person name="Wang Y."/>
            <person name="Lv Z."/>
            <person name="Lu X."/>
            <person name="Zhang F."/>
            <person name="Jiang W."/>
            <person name="Ma Y."/>
            <person name="Chen M."/>
            <person name="Hao X."/>
            <person name="Li L."/>
            <person name="Tang Y."/>
            <person name="Lv G."/>
            <person name="Zhou Y."/>
            <person name="Sun X."/>
            <person name="Brodelius P.E."/>
            <person name="Rose J.K.C."/>
            <person name="Tang K."/>
        </authorList>
    </citation>
    <scope>NUCLEOTIDE SEQUENCE [LARGE SCALE GENOMIC DNA]</scope>
    <source>
        <strain evidence="2">cv. Huhao1</strain>
        <tissue evidence="1">Leaf</tissue>
    </source>
</reference>